<protein>
    <submittedName>
        <fullName evidence="1">Uncharacterized protein</fullName>
    </submittedName>
</protein>
<gene>
    <name evidence="1" type="ORF">SAMEA4384403_01793</name>
</gene>
<dbReference type="OrthoDB" id="2411660at2"/>
<dbReference type="EMBL" id="LT906462">
    <property type="protein sequence ID" value="SNV73365.1"/>
    <property type="molecule type" value="Genomic_DNA"/>
</dbReference>
<sequence length="190" mass="22558">MKFQLVQDHHIEMIQSSLEGCCVFTACENIPLYNNQECNHISKFAKKFHKYYVTGHLNNRLLMLMDNNETYIANIDDFELLIYSNIPNHYYSLNSNYLTHILNENSVLSILNEVDDQNIEEVLMRHFYELNIVRNEVYKESLHKLLGRSIDTLDQYITLTNHYEKLLKSYQNLRSSKLGSMQIKVWEAKK</sequence>
<dbReference type="Proteomes" id="UP000242084">
    <property type="component" value="Chromosome 1"/>
</dbReference>
<name>A0A239ZQK3_9STAP</name>
<evidence type="ECO:0000313" key="2">
    <source>
        <dbReference type="Proteomes" id="UP000242084"/>
    </source>
</evidence>
<dbReference type="AlphaFoldDB" id="A0A239ZQK3"/>
<accession>A0A239ZQK3</accession>
<keyword evidence="2" id="KW-1185">Reference proteome</keyword>
<organism evidence="1 2">
    <name type="scientific">Mammaliicoccus stepanovicii</name>
    <dbReference type="NCBI Taxonomy" id="643214"/>
    <lineage>
        <taxon>Bacteria</taxon>
        <taxon>Bacillati</taxon>
        <taxon>Bacillota</taxon>
        <taxon>Bacilli</taxon>
        <taxon>Bacillales</taxon>
        <taxon>Staphylococcaceae</taxon>
        <taxon>Mammaliicoccus</taxon>
    </lineage>
</organism>
<dbReference type="KEGG" id="sste:SAMEA4384403_1793"/>
<evidence type="ECO:0000313" key="1">
    <source>
        <dbReference type="EMBL" id="SNV73365.1"/>
    </source>
</evidence>
<proteinExistence type="predicted"/>
<reference evidence="1 2" key="1">
    <citation type="submission" date="2017-06" db="EMBL/GenBank/DDBJ databases">
        <authorList>
            <consortium name="Pathogen Informatics"/>
        </authorList>
    </citation>
    <scope>NUCLEOTIDE SEQUENCE [LARGE SCALE GENOMIC DNA]</scope>
    <source>
        <strain evidence="1 2">NCTC13839</strain>
    </source>
</reference>
<dbReference type="RefSeq" id="WP_095088763.1">
    <property type="nucleotide sequence ID" value="NZ_BMDM01000004.1"/>
</dbReference>